<dbReference type="Pfam" id="PF00656">
    <property type="entry name" value="Peptidase_C14"/>
    <property type="match status" value="1"/>
</dbReference>
<dbReference type="VEuPathDB" id="VectorBase:LDEU013663"/>
<reference evidence="2 3" key="1">
    <citation type="journal article" date="2018" name="Gigascience">
        <title>Genomes of trombidid mites reveal novel predicted allergens and laterally-transferred genes associated with secondary metabolism.</title>
        <authorList>
            <person name="Dong X."/>
            <person name="Chaisiri K."/>
            <person name="Xia D."/>
            <person name="Armstrong S.D."/>
            <person name="Fang Y."/>
            <person name="Donnelly M.J."/>
            <person name="Kadowaki T."/>
            <person name="McGarry J.W."/>
            <person name="Darby A.C."/>
            <person name="Makepeace B.L."/>
        </authorList>
    </citation>
    <scope>NUCLEOTIDE SEQUENCE [LARGE SCALE GENOMIC DNA]</scope>
    <source>
        <strain evidence="2">UoL-UT</strain>
    </source>
</reference>
<accession>A0A443RSW9</accession>
<feature type="non-terminal residue" evidence="2">
    <location>
        <position position="215"/>
    </location>
</feature>
<protein>
    <recommendedName>
        <fullName evidence="1">Caspase family p20 domain-containing protein</fullName>
    </recommendedName>
</protein>
<dbReference type="InterPro" id="IPR011600">
    <property type="entry name" value="Pept_C14_caspase"/>
</dbReference>
<dbReference type="InterPro" id="IPR029030">
    <property type="entry name" value="Caspase-like_dom_sf"/>
</dbReference>
<evidence type="ECO:0000313" key="3">
    <source>
        <dbReference type="Proteomes" id="UP000288716"/>
    </source>
</evidence>
<feature type="non-terminal residue" evidence="2">
    <location>
        <position position="1"/>
    </location>
</feature>
<dbReference type="InterPro" id="IPR001309">
    <property type="entry name" value="Pept_C14_p20"/>
</dbReference>
<name>A0A443RSW9_9ACAR</name>
<dbReference type="SUPFAM" id="SSF52129">
    <property type="entry name" value="Caspase-like"/>
    <property type="match status" value="1"/>
</dbReference>
<organism evidence="2 3">
    <name type="scientific">Leptotrombidium deliense</name>
    <dbReference type="NCBI Taxonomy" id="299467"/>
    <lineage>
        <taxon>Eukaryota</taxon>
        <taxon>Metazoa</taxon>
        <taxon>Ecdysozoa</taxon>
        <taxon>Arthropoda</taxon>
        <taxon>Chelicerata</taxon>
        <taxon>Arachnida</taxon>
        <taxon>Acari</taxon>
        <taxon>Acariformes</taxon>
        <taxon>Trombidiformes</taxon>
        <taxon>Prostigmata</taxon>
        <taxon>Anystina</taxon>
        <taxon>Parasitengona</taxon>
        <taxon>Trombiculoidea</taxon>
        <taxon>Trombiculidae</taxon>
        <taxon>Leptotrombidium</taxon>
    </lineage>
</organism>
<gene>
    <name evidence="2" type="ORF">B4U80_14624</name>
</gene>
<feature type="domain" description="Caspase family p20" evidence="1">
    <location>
        <begin position="36"/>
        <end position="89"/>
    </location>
</feature>
<dbReference type="PROSITE" id="PS50208">
    <property type="entry name" value="CASPASE_P20"/>
    <property type="match status" value="1"/>
</dbReference>
<sequence>IVIKDKAVKALEGKKGFEEEFDDALQQISQNDLAVFIFISTHTNENSMLTVDSQLISYSYLSNALSDEKRPDLKYLPKFMFIQGCSEDKKQEDVEKQTPIRHRLVSLISESNDTQFLCDTNTFFVTLCNKLQALSDFEIFDVLRKVELIHSNAKRYNIKTNAISLRKRIYLNRSSAFKDNAECYNYNPEKKSLCVVINNFTFKNIPQMDSSLRDM</sequence>
<keyword evidence="3" id="KW-1185">Reference proteome</keyword>
<dbReference type="EMBL" id="NCKV01040607">
    <property type="protein sequence ID" value="RWS18377.1"/>
    <property type="molecule type" value="Genomic_DNA"/>
</dbReference>
<dbReference type="Proteomes" id="UP000288716">
    <property type="component" value="Unassembled WGS sequence"/>
</dbReference>
<evidence type="ECO:0000313" key="2">
    <source>
        <dbReference type="EMBL" id="RWS18377.1"/>
    </source>
</evidence>
<evidence type="ECO:0000259" key="1">
    <source>
        <dbReference type="PROSITE" id="PS50208"/>
    </source>
</evidence>
<dbReference type="GO" id="GO:0004197">
    <property type="term" value="F:cysteine-type endopeptidase activity"/>
    <property type="evidence" value="ECO:0007669"/>
    <property type="project" value="InterPro"/>
</dbReference>
<dbReference type="Gene3D" id="3.40.50.1460">
    <property type="match status" value="1"/>
</dbReference>
<comment type="caution">
    <text evidence="2">The sequence shown here is derived from an EMBL/GenBank/DDBJ whole genome shotgun (WGS) entry which is preliminary data.</text>
</comment>
<dbReference type="GO" id="GO:0006508">
    <property type="term" value="P:proteolysis"/>
    <property type="evidence" value="ECO:0007669"/>
    <property type="project" value="InterPro"/>
</dbReference>
<proteinExistence type="predicted"/>
<dbReference type="AlphaFoldDB" id="A0A443RSW9"/>